<dbReference type="PANTHER" id="PTHR24198">
    <property type="entry name" value="ANKYRIN REPEAT AND PROTEIN KINASE DOMAIN-CONTAINING PROTEIN"/>
    <property type="match status" value="1"/>
</dbReference>
<comment type="pathway">
    <text evidence="1">Protein modification; protein ubiquitination.</text>
</comment>
<name>A0A3B4XH97_SERLL</name>
<evidence type="ECO:0000256" key="4">
    <source>
        <dbReference type="PROSITE-ProRule" id="PRU00023"/>
    </source>
</evidence>
<dbReference type="KEGG" id="slal:111656916"/>
<organism evidence="7 8">
    <name type="scientific">Seriola lalandi dorsalis</name>
    <dbReference type="NCBI Taxonomy" id="1841481"/>
    <lineage>
        <taxon>Eukaryota</taxon>
        <taxon>Metazoa</taxon>
        <taxon>Chordata</taxon>
        <taxon>Craniata</taxon>
        <taxon>Vertebrata</taxon>
        <taxon>Euteleostomi</taxon>
        <taxon>Actinopterygii</taxon>
        <taxon>Neopterygii</taxon>
        <taxon>Teleostei</taxon>
        <taxon>Neoteleostei</taxon>
        <taxon>Acanthomorphata</taxon>
        <taxon>Carangaria</taxon>
        <taxon>Carangiformes</taxon>
        <taxon>Carangidae</taxon>
        <taxon>Seriola</taxon>
    </lineage>
</organism>
<dbReference type="Pfam" id="PF07525">
    <property type="entry name" value="SOCS_box"/>
    <property type="match status" value="1"/>
</dbReference>
<sequence>MLNYFIITICAFISNLLHALWRALVSEPAGLAVRGPSVREFMEELSPRQLAVKQLKQKFLEALQANDAQEVLRILHTSKLDIDTVLEVEDPSMVLASYKQGYWLPGYKLEKSWAMGVHVCVMYNAIETALVLLQEGAAINRMPNGKTPLHVACEVSNGDCVAMLLTHGAKINSLSLSGHTPLHYCITKESVNCAKQLILKGAKVNMPGQNNEEDSPLHTAARFGVPELVALYLAHGASVDAVNSLQETPLMTAAFWAFDTKEQVYNEDHHVVCRLLLDHHSGDSLWISDCAQLFPLTLSLLCIMKALHCVSQKHFLSLPDPNLQEEDHKTALHKAAWNCDHVLMQMLLEAGADTRAMDINGCAPIQYLLKVTDVRPMAIPELCYQLLLNHNAARVYPPQFHKVLQSCHDYPRVIEIMVNSYERIKPTKKWRDAIPDDCYKRHKDFYDSVFAVCTNTPRSLLHLTRCAIRASLGGFCHSGVTQLPLPSPMKKYLLLEPEGILY</sequence>
<feature type="repeat" description="ANK" evidence="4">
    <location>
        <begin position="212"/>
        <end position="244"/>
    </location>
</feature>
<evidence type="ECO:0000313" key="7">
    <source>
        <dbReference type="Ensembl" id="ENSSLDP00000015566.1"/>
    </source>
</evidence>
<dbReference type="OrthoDB" id="539213at2759"/>
<feature type="chain" id="PRO_5017443164" evidence="5">
    <location>
        <begin position="20"/>
        <end position="502"/>
    </location>
</feature>
<dbReference type="InterPro" id="IPR002110">
    <property type="entry name" value="Ankyrin_rpt"/>
</dbReference>
<proteinExistence type="predicted"/>
<feature type="domain" description="SOCS box" evidence="6">
    <location>
        <begin position="455"/>
        <end position="493"/>
    </location>
</feature>
<keyword evidence="8" id="KW-1185">Reference proteome</keyword>
<dbReference type="PANTHER" id="PTHR24198:SF165">
    <property type="entry name" value="ANKYRIN REPEAT-CONTAINING PROTEIN-RELATED"/>
    <property type="match status" value="1"/>
</dbReference>
<dbReference type="AlphaFoldDB" id="A0A3B4XH97"/>
<dbReference type="CDD" id="cd03723">
    <property type="entry name" value="SOCS_ASB4_ASB18"/>
    <property type="match status" value="1"/>
</dbReference>
<dbReference type="SMART" id="SM00248">
    <property type="entry name" value="ANK"/>
    <property type="match status" value="6"/>
</dbReference>
<feature type="repeat" description="ANK" evidence="4">
    <location>
        <begin position="144"/>
        <end position="176"/>
    </location>
</feature>
<dbReference type="UniPathway" id="UPA00143"/>
<dbReference type="SUPFAM" id="SSF48403">
    <property type="entry name" value="Ankyrin repeat"/>
    <property type="match status" value="1"/>
</dbReference>
<accession>A0A3B4XH97</accession>
<evidence type="ECO:0000256" key="5">
    <source>
        <dbReference type="SAM" id="SignalP"/>
    </source>
</evidence>
<keyword evidence="5" id="KW-0732">Signal</keyword>
<dbReference type="Pfam" id="PF00023">
    <property type="entry name" value="Ank"/>
    <property type="match status" value="1"/>
</dbReference>
<feature type="repeat" description="ANK" evidence="4">
    <location>
        <begin position="177"/>
        <end position="209"/>
    </location>
</feature>
<evidence type="ECO:0000256" key="2">
    <source>
        <dbReference type="ARBA" id="ARBA00022737"/>
    </source>
</evidence>
<evidence type="ECO:0000256" key="1">
    <source>
        <dbReference type="ARBA" id="ARBA00004906"/>
    </source>
</evidence>
<dbReference type="SUPFAM" id="SSF158235">
    <property type="entry name" value="SOCS box-like"/>
    <property type="match status" value="1"/>
</dbReference>
<dbReference type="GeneID" id="111656916"/>
<dbReference type="PROSITE" id="PS50225">
    <property type="entry name" value="SOCS"/>
    <property type="match status" value="1"/>
</dbReference>
<dbReference type="PROSITE" id="PS50297">
    <property type="entry name" value="ANK_REP_REGION"/>
    <property type="match status" value="4"/>
</dbReference>
<feature type="repeat" description="ANK" evidence="4">
    <location>
        <begin position="327"/>
        <end position="359"/>
    </location>
</feature>
<dbReference type="FunFam" id="1.10.750.20:FF:000001">
    <property type="entry name" value="Ankyrin repeat and SOCS box containing 1"/>
    <property type="match status" value="1"/>
</dbReference>
<dbReference type="CTD" id="51666"/>
<dbReference type="InterPro" id="IPR001496">
    <property type="entry name" value="SOCS_box"/>
</dbReference>
<dbReference type="STRING" id="1841481.ENSSLDP00000015566"/>
<dbReference type="Gene3D" id="1.10.750.20">
    <property type="entry name" value="SOCS box"/>
    <property type="match status" value="1"/>
</dbReference>
<keyword evidence="2" id="KW-0677">Repeat</keyword>
<dbReference type="InterPro" id="IPR036036">
    <property type="entry name" value="SOCS_box-like_dom_sf"/>
</dbReference>
<dbReference type="Ensembl" id="ENSSLDT00000016147.1">
    <property type="protein sequence ID" value="ENSSLDP00000015566.1"/>
    <property type="gene ID" value="ENSSLDG00000012381.1"/>
</dbReference>
<dbReference type="Gene3D" id="1.25.40.20">
    <property type="entry name" value="Ankyrin repeat-containing domain"/>
    <property type="match status" value="3"/>
</dbReference>
<dbReference type="PROSITE" id="PS50088">
    <property type="entry name" value="ANK_REPEAT"/>
    <property type="match status" value="4"/>
</dbReference>
<dbReference type="GO" id="GO:0016567">
    <property type="term" value="P:protein ubiquitination"/>
    <property type="evidence" value="ECO:0007669"/>
    <property type="project" value="UniProtKB-UniPathway"/>
</dbReference>
<dbReference type="Proteomes" id="UP000261360">
    <property type="component" value="Unplaced"/>
</dbReference>
<reference evidence="7" key="2">
    <citation type="submission" date="2025-09" db="UniProtKB">
        <authorList>
            <consortium name="Ensembl"/>
        </authorList>
    </citation>
    <scope>IDENTIFICATION</scope>
</reference>
<evidence type="ECO:0000256" key="3">
    <source>
        <dbReference type="ARBA" id="ARBA00023043"/>
    </source>
</evidence>
<evidence type="ECO:0000313" key="8">
    <source>
        <dbReference type="Proteomes" id="UP000261360"/>
    </source>
</evidence>
<keyword evidence="3 4" id="KW-0040">ANK repeat</keyword>
<dbReference type="GeneTree" id="ENSGT00940000158874"/>
<evidence type="ECO:0000259" key="6">
    <source>
        <dbReference type="PROSITE" id="PS50225"/>
    </source>
</evidence>
<protein>
    <submittedName>
        <fullName evidence="7">Ankyrin repeat and SOCS box containing 4</fullName>
    </submittedName>
</protein>
<dbReference type="RefSeq" id="XP_023264590.1">
    <property type="nucleotide sequence ID" value="XM_023408822.1"/>
</dbReference>
<reference evidence="7" key="1">
    <citation type="submission" date="2025-08" db="UniProtKB">
        <authorList>
            <consortium name="Ensembl"/>
        </authorList>
    </citation>
    <scope>IDENTIFICATION</scope>
</reference>
<dbReference type="Pfam" id="PF13637">
    <property type="entry name" value="Ank_4"/>
    <property type="match status" value="1"/>
</dbReference>
<dbReference type="GO" id="GO:0035556">
    <property type="term" value="P:intracellular signal transduction"/>
    <property type="evidence" value="ECO:0007669"/>
    <property type="project" value="InterPro"/>
</dbReference>
<feature type="signal peptide" evidence="5">
    <location>
        <begin position="1"/>
        <end position="19"/>
    </location>
</feature>
<dbReference type="SMART" id="SM00969">
    <property type="entry name" value="SOCS_box"/>
    <property type="match status" value="1"/>
</dbReference>
<dbReference type="Pfam" id="PF12796">
    <property type="entry name" value="Ank_2"/>
    <property type="match status" value="1"/>
</dbReference>
<dbReference type="InterPro" id="IPR036770">
    <property type="entry name" value="Ankyrin_rpt-contain_sf"/>
</dbReference>